<dbReference type="EMBL" id="CP132942">
    <property type="protein sequence ID" value="XCB31726.1"/>
    <property type="molecule type" value="Genomic_DNA"/>
</dbReference>
<dbReference type="InterPro" id="IPR051340">
    <property type="entry name" value="Haloalkane_dehalogenase"/>
</dbReference>
<dbReference type="PANTHER" id="PTHR42977">
    <property type="entry name" value="HYDROLASE-RELATED"/>
    <property type="match status" value="1"/>
</dbReference>
<evidence type="ECO:0000313" key="2">
    <source>
        <dbReference type="EMBL" id="XCB31726.1"/>
    </source>
</evidence>
<name>A0AAU7ZL49_9BACT</name>
<dbReference type="PANTHER" id="PTHR42977:SF1">
    <property type="entry name" value="BLR6576 PROTEIN"/>
    <property type="match status" value="1"/>
</dbReference>
<dbReference type="PRINTS" id="PR00412">
    <property type="entry name" value="EPOXHYDRLASE"/>
</dbReference>
<organism evidence="2">
    <name type="scientific">Tunturiibacter psychrotolerans</name>
    <dbReference type="NCBI Taxonomy" id="3069686"/>
    <lineage>
        <taxon>Bacteria</taxon>
        <taxon>Pseudomonadati</taxon>
        <taxon>Acidobacteriota</taxon>
        <taxon>Terriglobia</taxon>
        <taxon>Terriglobales</taxon>
        <taxon>Acidobacteriaceae</taxon>
        <taxon>Tunturiibacter</taxon>
    </lineage>
</organism>
<dbReference type="KEGG" id="tpsc:RBB77_14870"/>
<dbReference type="InterPro" id="IPR029058">
    <property type="entry name" value="AB_hydrolase_fold"/>
</dbReference>
<accession>A0AAU7ZL49</accession>
<dbReference type="InterPro" id="IPR000639">
    <property type="entry name" value="Epox_hydrolase-like"/>
</dbReference>
<dbReference type="Gene3D" id="3.40.50.1820">
    <property type="entry name" value="alpha/beta hydrolase"/>
    <property type="match status" value="1"/>
</dbReference>
<evidence type="ECO:0000259" key="1">
    <source>
        <dbReference type="Pfam" id="PF00561"/>
    </source>
</evidence>
<dbReference type="AlphaFoldDB" id="A0AAU7ZL49"/>
<dbReference type="GO" id="GO:0004301">
    <property type="term" value="F:epoxide hydrolase activity"/>
    <property type="evidence" value="ECO:0007669"/>
    <property type="project" value="TreeGrafter"/>
</dbReference>
<proteinExistence type="predicted"/>
<dbReference type="Pfam" id="PF00561">
    <property type="entry name" value="Abhydrolase_1"/>
    <property type="match status" value="1"/>
</dbReference>
<gene>
    <name evidence="2" type="ORF">RBB77_14870</name>
</gene>
<reference evidence="2" key="1">
    <citation type="submission" date="2023-08" db="EMBL/GenBank/DDBJ databases">
        <authorList>
            <person name="Messyasz A."/>
            <person name="Mannisto M.K."/>
            <person name="Kerkhof L.J."/>
            <person name="Haggblom M."/>
        </authorList>
    </citation>
    <scope>NUCLEOTIDE SEQUENCE</scope>
    <source>
        <strain evidence="2">X5P6</strain>
    </source>
</reference>
<sequence>MPLFAESRSGAASFEVVYRTIDVDGVQVFYREAGAVDAPVLLLLHGYANSSHYFRQLMPRLADKFRLIAPDMPSFGFTVVPEARNYDYSFAGLSNTIKAFVDALGLKKFGLYVFDYGAPVGFNLALSYPERVTAIISQNGNAYEEGLGEGPWRPVRALWKDPSETNRNAIRERFTFDGVRAAYLHGVSNPSLVAPEAYWLDTAILARPGNDKIQIDLKYDYRNNVARYPLYQEYFRKYKPTALAIWGKNDPFFIPPGAEAYRRDIPNAKVQLLDTGHFALETNLEDIVKAIRQVPLKA</sequence>
<feature type="domain" description="AB hydrolase-1" evidence="1">
    <location>
        <begin position="39"/>
        <end position="283"/>
    </location>
</feature>
<protein>
    <submittedName>
        <fullName evidence="2">Alpha/beta hydrolase</fullName>
    </submittedName>
</protein>
<reference evidence="2" key="2">
    <citation type="journal article" date="2024" name="Environ. Microbiol.">
        <title>Genome analysis and description of Tunturibacter gen. nov. expands the diversity of Terriglobia in tundra soils.</title>
        <authorList>
            <person name="Messyasz A."/>
            <person name="Mannisto M.K."/>
            <person name="Kerkhof L.J."/>
            <person name="Haggblom M.M."/>
        </authorList>
    </citation>
    <scope>NUCLEOTIDE SEQUENCE</scope>
    <source>
        <strain evidence="2">X5P6</strain>
    </source>
</reference>
<dbReference type="RefSeq" id="WP_353062570.1">
    <property type="nucleotide sequence ID" value="NZ_CP132942.1"/>
</dbReference>
<dbReference type="SUPFAM" id="SSF53474">
    <property type="entry name" value="alpha/beta-Hydrolases"/>
    <property type="match status" value="1"/>
</dbReference>
<keyword evidence="2" id="KW-0378">Hydrolase</keyword>
<dbReference type="InterPro" id="IPR000073">
    <property type="entry name" value="AB_hydrolase_1"/>
</dbReference>